<dbReference type="Gene3D" id="1.20.58.340">
    <property type="entry name" value="Magnesium transport protein CorA, transmembrane region"/>
    <property type="match status" value="1"/>
</dbReference>
<keyword evidence="4" id="KW-1185">Reference proteome</keyword>
<proteinExistence type="predicted"/>
<keyword evidence="2" id="KW-0472">Membrane</keyword>
<keyword evidence="2" id="KW-1133">Transmembrane helix</keyword>
<organism evidence="3 4">
    <name type="scientific">Fusarium torulosum</name>
    <dbReference type="NCBI Taxonomy" id="33205"/>
    <lineage>
        <taxon>Eukaryota</taxon>
        <taxon>Fungi</taxon>
        <taxon>Dikarya</taxon>
        <taxon>Ascomycota</taxon>
        <taxon>Pezizomycotina</taxon>
        <taxon>Sordariomycetes</taxon>
        <taxon>Hypocreomycetidae</taxon>
        <taxon>Hypocreales</taxon>
        <taxon>Nectriaceae</taxon>
        <taxon>Fusarium</taxon>
    </lineage>
</organism>
<keyword evidence="2" id="KW-0812">Transmembrane</keyword>
<gene>
    <name evidence="3" type="ORF">FTOL_08214</name>
</gene>
<comment type="caution">
    <text evidence="3">The sequence shown here is derived from an EMBL/GenBank/DDBJ whole genome shotgun (WGS) entry which is preliminary data.</text>
</comment>
<evidence type="ECO:0000313" key="4">
    <source>
        <dbReference type="Proteomes" id="UP001187734"/>
    </source>
</evidence>
<dbReference type="EMBL" id="ONZP01000284">
    <property type="protein sequence ID" value="SPJ79823.1"/>
    <property type="molecule type" value="Genomic_DNA"/>
</dbReference>
<evidence type="ECO:0000256" key="1">
    <source>
        <dbReference type="SAM" id="MobiDB-lite"/>
    </source>
</evidence>
<feature type="transmembrane region" description="Helical" evidence="2">
    <location>
        <begin position="79"/>
        <end position="96"/>
    </location>
</feature>
<dbReference type="Proteomes" id="UP001187734">
    <property type="component" value="Unassembled WGS sequence"/>
</dbReference>
<name>A0AAE8SJR6_9HYPO</name>
<feature type="region of interest" description="Disordered" evidence="1">
    <location>
        <begin position="189"/>
        <end position="217"/>
    </location>
</feature>
<sequence>MTLYKIRFCSFSRSLIDLSESLATLRTNTLNLIQLNNSIFVRTNTISIRRLDEQNSLEAEKLRVLTRKSAQDARDMKRLATLTMIFLPSTVVAAFFSTPFMSLDEGLHFKALSKVWILFLTSSIVTLLTFGVSWIWDAMIRLRQSSIEEESVFPQSKTYNSDKGVLEPEPSHFTRENLIDDILKAWSGSEGAVDDEDGGSSATGIHTRDIEESSMET</sequence>
<protein>
    <submittedName>
        <fullName evidence="3">Uncharacterized protein</fullName>
    </submittedName>
</protein>
<evidence type="ECO:0000256" key="2">
    <source>
        <dbReference type="SAM" id="Phobius"/>
    </source>
</evidence>
<evidence type="ECO:0000313" key="3">
    <source>
        <dbReference type="EMBL" id="SPJ79823.1"/>
    </source>
</evidence>
<feature type="transmembrane region" description="Helical" evidence="2">
    <location>
        <begin position="116"/>
        <end position="136"/>
    </location>
</feature>
<accession>A0AAE8SJR6</accession>
<reference evidence="3" key="1">
    <citation type="submission" date="2018-03" db="EMBL/GenBank/DDBJ databases">
        <authorList>
            <person name="Guldener U."/>
        </authorList>
    </citation>
    <scope>NUCLEOTIDE SEQUENCE</scope>
</reference>
<dbReference type="AlphaFoldDB" id="A0AAE8SJR6"/>